<dbReference type="RefSeq" id="WP_027314221.1">
    <property type="nucleotide sequence ID" value="NZ_JBHLZN010000004.1"/>
</dbReference>
<reference evidence="11 12" key="1">
    <citation type="submission" date="2024-09" db="EMBL/GenBank/DDBJ databases">
        <authorList>
            <person name="Sun Q."/>
            <person name="Mori K."/>
        </authorList>
    </citation>
    <scope>NUCLEOTIDE SEQUENCE [LARGE SCALE GENOMIC DNA]</scope>
    <source>
        <strain evidence="11 12">ATCC 51285</strain>
    </source>
</reference>
<feature type="binding site" evidence="9">
    <location>
        <position position="15"/>
    </location>
    <ligand>
        <name>ATP</name>
        <dbReference type="ChEBI" id="CHEBI:30616"/>
    </ligand>
</feature>
<dbReference type="PANTHER" id="PTHR21060">
    <property type="entry name" value="ACETATE KINASE"/>
    <property type="match status" value="1"/>
</dbReference>
<dbReference type="PRINTS" id="PR00471">
    <property type="entry name" value="ACETATEKNASE"/>
</dbReference>
<keyword evidence="8 9" id="KW-0460">Magnesium</keyword>
<comment type="subunit">
    <text evidence="9">Homodimer.</text>
</comment>
<dbReference type="PROSITE" id="PS01075">
    <property type="entry name" value="ACETATE_KINASE_1"/>
    <property type="match status" value="1"/>
</dbReference>
<feature type="active site" description="Proton donor/acceptor" evidence="9">
    <location>
        <position position="152"/>
    </location>
</feature>
<dbReference type="PANTHER" id="PTHR21060:SF21">
    <property type="entry name" value="ACETATE KINASE"/>
    <property type="match status" value="1"/>
</dbReference>
<evidence type="ECO:0000313" key="11">
    <source>
        <dbReference type="EMBL" id="MFB9887183.1"/>
    </source>
</evidence>
<keyword evidence="3 9" id="KW-0808">Transferase</keyword>
<feature type="binding site" evidence="9">
    <location>
        <position position="95"/>
    </location>
    <ligand>
        <name>substrate</name>
    </ligand>
</feature>
<keyword evidence="6 9" id="KW-0418">Kinase</keyword>
<accession>A0ABV5ZD14</accession>
<evidence type="ECO:0000313" key="12">
    <source>
        <dbReference type="Proteomes" id="UP001589628"/>
    </source>
</evidence>
<comment type="cofactor">
    <cofactor evidence="9">
        <name>Mg(2+)</name>
        <dbReference type="ChEBI" id="CHEBI:18420"/>
    </cofactor>
    <cofactor evidence="9">
        <name>Mn(2+)</name>
        <dbReference type="ChEBI" id="CHEBI:29035"/>
    </cofactor>
    <text evidence="9">Mg(2+). Can also accept Mn(2+).</text>
</comment>
<feature type="site" description="Transition state stabilizer" evidence="9">
    <location>
        <position position="243"/>
    </location>
</feature>
<comment type="subcellular location">
    <subcellularLocation>
        <location evidence="9">Cytoplasm</location>
    </subcellularLocation>
</comment>
<feature type="binding site" evidence="9">
    <location>
        <begin position="210"/>
        <end position="214"/>
    </location>
    <ligand>
        <name>ATP</name>
        <dbReference type="ChEBI" id="CHEBI:30616"/>
    </ligand>
</feature>
<keyword evidence="2 9" id="KW-0963">Cytoplasm</keyword>
<dbReference type="PROSITE" id="PS01076">
    <property type="entry name" value="ACETATE_KINASE_2"/>
    <property type="match status" value="1"/>
</dbReference>
<dbReference type="InterPro" id="IPR000890">
    <property type="entry name" value="Aliphatic_acid_kin_short-chain"/>
</dbReference>
<dbReference type="Gene3D" id="3.30.420.40">
    <property type="match status" value="2"/>
</dbReference>
<comment type="pathway">
    <text evidence="9">Metabolic intermediate biosynthesis; acetyl-CoA biosynthesis; acetyl-CoA from acetate: step 1/2.</text>
</comment>
<feature type="binding site" evidence="9">
    <location>
        <begin position="331"/>
        <end position="335"/>
    </location>
    <ligand>
        <name>ATP</name>
        <dbReference type="ChEBI" id="CHEBI:30616"/>
    </ligand>
</feature>
<proteinExistence type="inferred from homology"/>
<comment type="catalytic activity">
    <reaction evidence="9">
        <text>acetate + ATP = acetyl phosphate + ADP</text>
        <dbReference type="Rhea" id="RHEA:11352"/>
        <dbReference type="ChEBI" id="CHEBI:22191"/>
        <dbReference type="ChEBI" id="CHEBI:30089"/>
        <dbReference type="ChEBI" id="CHEBI:30616"/>
        <dbReference type="ChEBI" id="CHEBI:456216"/>
        <dbReference type="EC" id="2.7.2.1"/>
    </reaction>
</comment>
<evidence type="ECO:0000256" key="4">
    <source>
        <dbReference type="ARBA" id="ARBA00022723"/>
    </source>
</evidence>
<keyword evidence="5 9" id="KW-0547">Nucleotide-binding</keyword>
<evidence type="ECO:0000256" key="3">
    <source>
        <dbReference type="ARBA" id="ARBA00022679"/>
    </source>
</evidence>
<dbReference type="PIRSF" id="PIRSF000722">
    <property type="entry name" value="Acetate_prop_kin"/>
    <property type="match status" value="1"/>
</dbReference>
<dbReference type="InterPro" id="IPR004372">
    <property type="entry name" value="Ac/propionate_kinase"/>
</dbReference>
<dbReference type="NCBIfam" id="TIGR00016">
    <property type="entry name" value="ackA"/>
    <property type="match status" value="1"/>
</dbReference>
<feature type="site" description="Transition state stabilizer" evidence="9">
    <location>
        <position position="183"/>
    </location>
</feature>
<evidence type="ECO:0000256" key="10">
    <source>
        <dbReference type="RuleBase" id="RU003835"/>
    </source>
</evidence>
<evidence type="ECO:0000256" key="2">
    <source>
        <dbReference type="ARBA" id="ARBA00022490"/>
    </source>
</evidence>
<sequence>MMLVLTINAGSSSLKTALYQRQGAHWQPLSQAHISGLTQAEPQCQWQEHERVVKEPLPWLGQQPQSERAKAALDHLFSHWRSKGWLAQVQVVGHRVVHGGQRYQQPIRVTKAVLAELRTFNSLAPLHQPYNLQLLELAAEALPGVAQVACFDTMFHAGMPKVATRFAIPRELTEQGILRYGFHGLSYAYVYQQLQQLSPRQAQGKVIICHLGAGASMCAIKNGQSIASTMGFTAVEGLPMGSRSGSLDPGVLVHLMREHGWDAQRLEQFLYKECGWFGMSGGISSEMKTLRASQDPRAEEAIEVFIYRCVREIGSLVAALQGLDALVFTGGVGEHDAQTRAEILQQLGWLGVQTDELANQQHQLHLHTESSRVGVWVIPTNEELMLVQHASACIPSAG</sequence>
<dbReference type="InterPro" id="IPR023865">
    <property type="entry name" value="Aliphatic_acid_kinase_CS"/>
</dbReference>
<keyword evidence="7 9" id="KW-0067">ATP-binding</keyword>
<comment type="caution">
    <text evidence="9">Lacks conserved residue(s) required for the propagation of feature annotation.</text>
</comment>
<keyword evidence="12" id="KW-1185">Reference proteome</keyword>
<dbReference type="HAMAP" id="MF_00020">
    <property type="entry name" value="Acetate_kinase"/>
    <property type="match status" value="1"/>
</dbReference>
<gene>
    <name evidence="9" type="primary">ackA</name>
    <name evidence="11" type="ORF">ACFFLH_12255</name>
</gene>
<dbReference type="Pfam" id="PF00871">
    <property type="entry name" value="Acetate_kinase"/>
    <property type="match status" value="1"/>
</dbReference>
<protein>
    <recommendedName>
        <fullName evidence="9">Acetate kinase</fullName>
        <ecNumber evidence="9">2.7.2.1</ecNumber>
    </recommendedName>
    <alternativeName>
        <fullName evidence="9">Acetokinase</fullName>
    </alternativeName>
</protein>
<comment type="caution">
    <text evidence="11">The sequence shown here is derived from an EMBL/GenBank/DDBJ whole genome shotgun (WGS) entry which is preliminary data.</text>
</comment>
<comment type="similarity">
    <text evidence="1 9 10">Belongs to the acetokinase family.</text>
</comment>
<dbReference type="Proteomes" id="UP001589628">
    <property type="component" value="Unassembled WGS sequence"/>
</dbReference>
<evidence type="ECO:0000256" key="9">
    <source>
        <dbReference type="HAMAP-Rule" id="MF_00020"/>
    </source>
</evidence>
<dbReference type="GO" id="GO:0016301">
    <property type="term" value="F:kinase activity"/>
    <property type="evidence" value="ECO:0007669"/>
    <property type="project" value="UniProtKB-KW"/>
</dbReference>
<dbReference type="EC" id="2.7.2.1" evidence="9"/>
<evidence type="ECO:0000256" key="1">
    <source>
        <dbReference type="ARBA" id="ARBA00008748"/>
    </source>
</evidence>
<organism evidence="11 12">
    <name type="scientific">Balneatrix alpica</name>
    <dbReference type="NCBI Taxonomy" id="75684"/>
    <lineage>
        <taxon>Bacteria</taxon>
        <taxon>Pseudomonadati</taxon>
        <taxon>Pseudomonadota</taxon>
        <taxon>Gammaproteobacteria</taxon>
        <taxon>Oceanospirillales</taxon>
        <taxon>Balneatrichaceae</taxon>
        <taxon>Balneatrix</taxon>
    </lineage>
</organism>
<name>A0ABV5ZD14_9GAMM</name>
<evidence type="ECO:0000256" key="5">
    <source>
        <dbReference type="ARBA" id="ARBA00022741"/>
    </source>
</evidence>
<dbReference type="EMBL" id="JBHLZN010000004">
    <property type="protein sequence ID" value="MFB9887183.1"/>
    <property type="molecule type" value="Genomic_DNA"/>
</dbReference>
<dbReference type="InterPro" id="IPR043129">
    <property type="entry name" value="ATPase_NBD"/>
</dbReference>
<feature type="binding site" evidence="9">
    <location>
        <position position="382"/>
    </location>
    <ligand>
        <name>Mg(2+)</name>
        <dbReference type="ChEBI" id="CHEBI:18420"/>
    </ligand>
</feature>
<comment type="function">
    <text evidence="9">Catalyzes the formation of acetyl phosphate from acetate and ATP. Can also catalyze the reverse reaction.</text>
</comment>
<feature type="binding site" evidence="9">
    <location>
        <position position="8"/>
    </location>
    <ligand>
        <name>Mg(2+)</name>
        <dbReference type="ChEBI" id="CHEBI:18420"/>
    </ligand>
</feature>
<evidence type="ECO:0000256" key="8">
    <source>
        <dbReference type="ARBA" id="ARBA00022842"/>
    </source>
</evidence>
<dbReference type="SUPFAM" id="SSF53067">
    <property type="entry name" value="Actin-like ATPase domain"/>
    <property type="match status" value="2"/>
</dbReference>
<evidence type="ECO:0000256" key="7">
    <source>
        <dbReference type="ARBA" id="ARBA00022840"/>
    </source>
</evidence>
<evidence type="ECO:0000256" key="6">
    <source>
        <dbReference type="ARBA" id="ARBA00022777"/>
    </source>
</evidence>
<keyword evidence="4 9" id="KW-0479">Metal-binding</keyword>